<comment type="caution">
    <text evidence="2">The sequence shown here is derived from an EMBL/GenBank/DDBJ whole genome shotgun (WGS) entry which is preliminary data.</text>
</comment>
<feature type="compositionally biased region" description="Low complexity" evidence="1">
    <location>
        <begin position="166"/>
        <end position="178"/>
    </location>
</feature>
<gene>
    <name evidence="2" type="ORF">HBR001_LOCUS6605</name>
</gene>
<reference evidence="2" key="1">
    <citation type="submission" date="2022-12" db="EMBL/GenBank/DDBJ databases">
        <authorList>
            <person name="Webb A."/>
        </authorList>
    </citation>
    <scope>NUCLEOTIDE SEQUENCE</scope>
    <source>
        <strain evidence="2">Hp1</strain>
    </source>
</reference>
<dbReference type="AlphaFoldDB" id="A0AAV0UG38"/>
<proteinExistence type="predicted"/>
<evidence type="ECO:0008006" key="4">
    <source>
        <dbReference type="Google" id="ProtNLM"/>
    </source>
</evidence>
<dbReference type="EMBL" id="CANTFL010001287">
    <property type="protein sequence ID" value="CAI5735787.1"/>
    <property type="molecule type" value="Genomic_DNA"/>
</dbReference>
<protein>
    <recommendedName>
        <fullName evidence="4">RxLR effector candidate protein</fullName>
    </recommendedName>
</protein>
<organism evidence="2 3">
    <name type="scientific">Hyaloperonospora brassicae</name>
    <name type="common">Brassica downy mildew</name>
    <name type="synonym">Peronospora brassicae</name>
    <dbReference type="NCBI Taxonomy" id="162125"/>
    <lineage>
        <taxon>Eukaryota</taxon>
        <taxon>Sar</taxon>
        <taxon>Stramenopiles</taxon>
        <taxon>Oomycota</taxon>
        <taxon>Peronosporomycetes</taxon>
        <taxon>Peronosporales</taxon>
        <taxon>Peronosporaceae</taxon>
        <taxon>Hyaloperonospora</taxon>
    </lineage>
</organism>
<feature type="region of interest" description="Disordered" evidence="1">
    <location>
        <begin position="142"/>
        <end position="178"/>
    </location>
</feature>
<sequence>MATLVLVPLALVLLLSVVCFALLRSRLRSRATRTSRLGKHCNEDAHVWTSSDSLGPKLQAETSGTRGPVATGKSRPLCLTGDCALHVVVGVIFQRGLEVVHYVTAVPLLMVNQLDRQLFCMTSVDARTARLRADQKNAELLSGHEGDRFPGLSTWSDDEAPEEELSGSSSDGENSDVGEAMRAEDVVPETITAPSPHLFFDGLEFYLAVSQVRERTVRSIVTLGVAKTLTTLREQQQNESIAVIEQQYPDFTCLLTGDQSTSVRQPGETGRRPMDLRTALQLSWHEVTSL</sequence>
<accession>A0AAV0UG38</accession>
<evidence type="ECO:0000313" key="2">
    <source>
        <dbReference type="EMBL" id="CAI5735787.1"/>
    </source>
</evidence>
<dbReference type="Proteomes" id="UP001162031">
    <property type="component" value="Unassembled WGS sequence"/>
</dbReference>
<name>A0AAV0UG38_HYABA</name>
<evidence type="ECO:0000313" key="3">
    <source>
        <dbReference type="Proteomes" id="UP001162031"/>
    </source>
</evidence>
<keyword evidence="3" id="KW-1185">Reference proteome</keyword>
<evidence type="ECO:0000256" key="1">
    <source>
        <dbReference type="SAM" id="MobiDB-lite"/>
    </source>
</evidence>
<feature type="compositionally biased region" description="Acidic residues" evidence="1">
    <location>
        <begin position="156"/>
        <end position="165"/>
    </location>
</feature>